<dbReference type="SMART" id="SM00342">
    <property type="entry name" value="HTH_ARAC"/>
    <property type="match status" value="1"/>
</dbReference>
<evidence type="ECO:0000256" key="1">
    <source>
        <dbReference type="ARBA" id="ARBA00023015"/>
    </source>
</evidence>
<evidence type="ECO:0000256" key="3">
    <source>
        <dbReference type="ARBA" id="ARBA00023163"/>
    </source>
</evidence>
<evidence type="ECO:0000259" key="4">
    <source>
        <dbReference type="PROSITE" id="PS01124"/>
    </source>
</evidence>
<keyword evidence="7" id="KW-1185">Reference proteome</keyword>
<dbReference type="SUPFAM" id="SSF46689">
    <property type="entry name" value="Homeodomain-like"/>
    <property type="match status" value="2"/>
</dbReference>
<dbReference type="PROSITE" id="PS01124">
    <property type="entry name" value="HTH_ARAC_FAMILY_2"/>
    <property type="match status" value="1"/>
</dbReference>
<sequence length="296" mass="32900">MDPIKNINDLSETALDHRAPDYYHSHNTRFGNFWCSGKTIAQQTHFETQLPAGIHIGAGIASMTTMSPSSGHQNFDGALASYFIQPEGFEEQSTTTLKIGRTISSGLFLPWHQCDNVPEEVSLLSEKFDDMPGFRGSNNIAISVVEKLCAPIGSHYQGDALKLIAEARVFELLASVMIAFTVPLAVFTPKTKLAYMARDYIEANLMEPMTLQTIAKEVGSNVRSLTQAFRQHFNMSINQYMTHRRLEKALNLLEQGLSVSQTAYLVGYSLPYFSEKFQQRFGVTASSVSKKLSLPS</sequence>
<reference evidence="7 8" key="1">
    <citation type="submission" date="2018-01" db="EMBL/GenBank/DDBJ databases">
        <authorList>
            <person name="Paulsen S."/>
            <person name="Gram L.K."/>
        </authorList>
    </citation>
    <scope>NUCLEOTIDE SEQUENCE [LARGE SCALE GENOMIC DNA]</scope>
    <source>
        <strain evidence="5 8">S3790</strain>
        <strain evidence="6 7">S3895</strain>
    </source>
</reference>
<dbReference type="EMBL" id="PNBW01000032">
    <property type="protein sequence ID" value="TMO76089.1"/>
    <property type="molecule type" value="Genomic_DNA"/>
</dbReference>
<dbReference type="InterPro" id="IPR009057">
    <property type="entry name" value="Homeodomain-like_sf"/>
</dbReference>
<dbReference type="Proteomes" id="UP000307164">
    <property type="component" value="Unassembled WGS sequence"/>
</dbReference>
<dbReference type="EMBL" id="PNBX01000007">
    <property type="protein sequence ID" value="TMO70063.1"/>
    <property type="molecule type" value="Genomic_DNA"/>
</dbReference>
<evidence type="ECO:0000256" key="2">
    <source>
        <dbReference type="ARBA" id="ARBA00023125"/>
    </source>
</evidence>
<dbReference type="InterPro" id="IPR018062">
    <property type="entry name" value="HTH_AraC-typ_CS"/>
</dbReference>
<organism evidence="5 8">
    <name type="scientific">Pseudoalteromonas aurantia</name>
    <dbReference type="NCBI Taxonomy" id="43654"/>
    <lineage>
        <taxon>Bacteria</taxon>
        <taxon>Pseudomonadati</taxon>
        <taxon>Pseudomonadota</taxon>
        <taxon>Gammaproteobacteria</taxon>
        <taxon>Alteromonadales</taxon>
        <taxon>Pseudoalteromonadaceae</taxon>
        <taxon>Pseudoalteromonas</taxon>
    </lineage>
</organism>
<dbReference type="RefSeq" id="WP_138589815.1">
    <property type="nucleotide sequence ID" value="NZ_PNBW01000032.1"/>
</dbReference>
<evidence type="ECO:0000313" key="8">
    <source>
        <dbReference type="Proteomes" id="UP000307217"/>
    </source>
</evidence>
<keyword evidence="3" id="KW-0804">Transcription</keyword>
<dbReference type="GO" id="GO:0003700">
    <property type="term" value="F:DNA-binding transcription factor activity"/>
    <property type="evidence" value="ECO:0007669"/>
    <property type="project" value="InterPro"/>
</dbReference>
<dbReference type="PANTHER" id="PTHR47893:SF1">
    <property type="entry name" value="REGULATORY PROTEIN PCHR"/>
    <property type="match status" value="1"/>
</dbReference>
<dbReference type="OrthoDB" id="6670788at2"/>
<dbReference type="InterPro" id="IPR018060">
    <property type="entry name" value="HTH_AraC"/>
</dbReference>
<dbReference type="PROSITE" id="PS00041">
    <property type="entry name" value="HTH_ARAC_FAMILY_1"/>
    <property type="match status" value="1"/>
</dbReference>
<gene>
    <name evidence="5" type="ORF">CWC19_02425</name>
    <name evidence="6" type="ORF">CWC20_06195</name>
</gene>
<dbReference type="PANTHER" id="PTHR47893">
    <property type="entry name" value="REGULATORY PROTEIN PCHR"/>
    <property type="match status" value="1"/>
</dbReference>
<dbReference type="GO" id="GO:0043565">
    <property type="term" value="F:sequence-specific DNA binding"/>
    <property type="evidence" value="ECO:0007669"/>
    <property type="project" value="InterPro"/>
</dbReference>
<dbReference type="AlphaFoldDB" id="A0A5S3VCX1"/>
<evidence type="ECO:0000313" key="7">
    <source>
        <dbReference type="Proteomes" id="UP000307164"/>
    </source>
</evidence>
<feature type="domain" description="HTH araC/xylS-type" evidence="4">
    <location>
        <begin position="195"/>
        <end position="291"/>
    </location>
</feature>
<reference evidence="8" key="2">
    <citation type="submission" date="2019-06" db="EMBL/GenBank/DDBJ databases">
        <title>Co-occurence of chitin degradation, pigmentation and bioactivity in marine Pseudoalteromonas.</title>
        <authorList>
            <person name="Sonnenschein E.C."/>
            <person name="Bech P.K."/>
        </authorList>
    </citation>
    <scope>NUCLEOTIDE SEQUENCE [LARGE SCALE GENOMIC DNA]</scope>
    <source>
        <strain evidence="8">S3790</strain>
        <strain evidence="6">S3895</strain>
    </source>
</reference>
<proteinExistence type="predicted"/>
<comment type="caution">
    <text evidence="5">The sequence shown here is derived from an EMBL/GenBank/DDBJ whole genome shotgun (WGS) entry which is preliminary data.</text>
</comment>
<reference evidence="5" key="3">
    <citation type="submission" date="2019-09" db="EMBL/GenBank/DDBJ databases">
        <title>Co-occurence of chitin degradation, pigmentation and bioactivity in marine Pseudoalteromonas.</title>
        <authorList>
            <person name="Sonnenschein E.C."/>
            <person name="Bech P.K."/>
        </authorList>
    </citation>
    <scope>NUCLEOTIDE SEQUENCE</scope>
    <source>
        <strain evidence="5">S3790</strain>
        <strain evidence="7">S3895</strain>
    </source>
</reference>
<evidence type="ECO:0000313" key="6">
    <source>
        <dbReference type="EMBL" id="TMO76089.1"/>
    </source>
</evidence>
<name>A0A5S3VCX1_9GAMM</name>
<dbReference type="Proteomes" id="UP000307217">
    <property type="component" value="Unassembled WGS sequence"/>
</dbReference>
<accession>A0A5S3VCX1</accession>
<dbReference type="Gene3D" id="1.10.10.60">
    <property type="entry name" value="Homeodomain-like"/>
    <property type="match status" value="2"/>
</dbReference>
<dbReference type="InterPro" id="IPR053142">
    <property type="entry name" value="PchR_regulatory_protein"/>
</dbReference>
<dbReference type="Pfam" id="PF12833">
    <property type="entry name" value="HTH_18"/>
    <property type="match status" value="1"/>
</dbReference>
<keyword evidence="1" id="KW-0805">Transcription regulation</keyword>
<evidence type="ECO:0000313" key="5">
    <source>
        <dbReference type="EMBL" id="TMO70063.1"/>
    </source>
</evidence>
<keyword evidence="2" id="KW-0238">DNA-binding</keyword>
<protein>
    <recommendedName>
        <fullName evidence="4">HTH araC/xylS-type domain-containing protein</fullName>
    </recommendedName>
</protein>